<comment type="caution">
    <text evidence="1">The sequence shown here is derived from an EMBL/GenBank/DDBJ whole genome shotgun (WGS) entry which is preliminary data.</text>
</comment>
<proteinExistence type="predicted"/>
<keyword evidence="2" id="KW-1185">Reference proteome</keyword>
<dbReference type="Proteomes" id="UP000807353">
    <property type="component" value="Unassembled WGS sequence"/>
</dbReference>
<gene>
    <name evidence="1" type="ORF">BDZ94DRAFT_782630</name>
</gene>
<name>A0A9P5YE78_9AGAR</name>
<sequence>MTSRKSIIVYITQPLGKEIEASLIKELAAQHIQSSSPNDLPDHFELSTNNALGMSIDDVAKLHARWAERQEIDINAINRPFFVVADEGMSPDLHPKTVLIVKRVDKGGVSIGEGKCQAVRVLASNTGAIIRTIESGKHGWEDFWRVAQENGGYFPGE</sequence>
<dbReference type="AlphaFoldDB" id="A0A9P5YE78"/>
<accession>A0A9P5YE78</accession>
<evidence type="ECO:0000313" key="2">
    <source>
        <dbReference type="Proteomes" id="UP000807353"/>
    </source>
</evidence>
<organism evidence="1 2">
    <name type="scientific">Collybia nuda</name>
    <dbReference type="NCBI Taxonomy" id="64659"/>
    <lineage>
        <taxon>Eukaryota</taxon>
        <taxon>Fungi</taxon>
        <taxon>Dikarya</taxon>
        <taxon>Basidiomycota</taxon>
        <taxon>Agaricomycotina</taxon>
        <taxon>Agaricomycetes</taxon>
        <taxon>Agaricomycetidae</taxon>
        <taxon>Agaricales</taxon>
        <taxon>Tricholomatineae</taxon>
        <taxon>Clitocybaceae</taxon>
        <taxon>Collybia</taxon>
    </lineage>
</organism>
<dbReference type="EMBL" id="MU150233">
    <property type="protein sequence ID" value="KAF9468362.1"/>
    <property type="molecule type" value="Genomic_DNA"/>
</dbReference>
<dbReference type="OrthoDB" id="3000912at2759"/>
<protein>
    <submittedName>
        <fullName evidence="1">Uncharacterized protein</fullName>
    </submittedName>
</protein>
<reference evidence="1" key="1">
    <citation type="submission" date="2020-11" db="EMBL/GenBank/DDBJ databases">
        <authorList>
            <consortium name="DOE Joint Genome Institute"/>
            <person name="Ahrendt S."/>
            <person name="Riley R."/>
            <person name="Andreopoulos W."/>
            <person name="Labutti K."/>
            <person name="Pangilinan J."/>
            <person name="Ruiz-Duenas F.J."/>
            <person name="Barrasa J.M."/>
            <person name="Sanchez-Garcia M."/>
            <person name="Camarero S."/>
            <person name="Miyauchi S."/>
            <person name="Serrano A."/>
            <person name="Linde D."/>
            <person name="Babiker R."/>
            <person name="Drula E."/>
            <person name="Ayuso-Fernandez I."/>
            <person name="Pacheco R."/>
            <person name="Padilla G."/>
            <person name="Ferreira P."/>
            <person name="Barriuso J."/>
            <person name="Kellner H."/>
            <person name="Castanera R."/>
            <person name="Alfaro M."/>
            <person name="Ramirez L."/>
            <person name="Pisabarro A.G."/>
            <person name="Kuo A."/>
            <person name="Tritt A."/>
            <person name="Lipzen A."/>
            <person name="He G."/>
            <person name="Yan M."/>
            <person name="Ng V."/>
            <person name="Cullen D."/>
            <person name="Martin F."/>
            <person name="Rosso M.-N."/>
            <person name="Henrissat B."/>
            <person name="Hibbett D."/>
            <person name="Martinez A.T."/>
            <person name="Grigoriev I.V."/>
        </authorList>
    </citation>
    <scope>NUCLEOTIDE SEQUENCE</scope>
    <source>
        <strain evidence="1">CBS 247.69</strain>
    </source>
</reference>
<evidence type="ECO:0000313" key="1">
    <source>
        <dbReference type="EMBL" id="KAF9468362.1"/>
    </source>
</evidence>